<keyword evidence="4" id="KW-1185">Reference proteome</keyword>
<gene>
    <name evidence="3" type="ORF">BDV41DRAFT_577509</name>
</gene>
<evidence type="ECO:0000313" key="3">
    <source>
        <dbReference type="EMBL" id="KAE8312567.1"/>
    </source>
</evidence>
<accession>A0A5N6VVA8</accession>
<feature type="domain" description="CHAT" evidence="2">
    <location>
        <begin position="639"/>
        <end position="915"/>
    </location>
</feature>
<protein>
    <submittedName>
        <fullName evidence="3">CHAT domain-containing protein</fullName>
    </submittedName>
</protein>
<evidence type="ECO:0000256" key="1">
    <source>
        <dbReference type="SAM" id="MobiDB-lite"/>
    </source>
</evidence>
<dbReference type="AlphaFoldDB" id="A0A5N6VVA8"/>
<feature type="compositionally biased region" description="Basic and acidic residues" evidence="1">
    <location>
        <begin position="592"/>
        <end position="608"/>
    </location>
</feature>
<reference evidence="4" key="1">
    <citation type="submission" date="2019-04" db="EMBL/GenBank/DDBJ databases">
        <title>Friends and foes A comparative genomics studyof 23 Aspergillus species from section Flavi.</title>
        <authorList>
            <consortium name="DOE Joint Genome Institute"/>
            <person name="Kjaerbolling I."/>
            <person name="Vesth T."/>
            <person name="Frisvad J.C."/>
            <person name="Nybo J.L."/>
            <person name="Theobald S."/>
            <person name="Kildgaard S."/>
            <person name="Isbrandt T."/>
            <person name="Kuo A."/>
            <person name="Sato A."/>
            <person name="Lyhne E.K."/>
            <person name="Kogle M.E."/>
            <person name="Wiebenga A."/>
            <person name="Kun R.S."/>
            <person name="Lubbers R.J."/>
            <person name="Makela M.R."/>
            <person name="Barry K."/>
            <person name="Chovatia M."/>
            <person name="Clum A."/>
            <person name="Daum C."/>
            <person name="Haridas S."/>
            <person name="He G."/>
            <person name="LaButti K."/>
            <person name="Lipzen A."/>
            <person name="Mondo S."/>
            <person name="Riley R."/>
            <person name="Salamov A."/>
            <person name="Simmons B.A."/>
            <person name="Magnuson J.K."/>
            <person name="Henrissat B."/>
            <person name="Mortensen U.H."/>
            <person name="Larsen T.O."/>
            <person name="Devries R.P."/>
            <person name="Grigoriev I.V."/>
            <person name="Machida M."/>
            <person name="Baker S.E."/>
            <person name="Andersen M.R."/>
        </authorList>
    </citation>
    <scope>NUCLEOTIDE SEQUENCE [LARGE SCALE GENOMIC DNA]</scope>
    <source>
        <strain evidence="4">CBS 130015</strain>
    </source>
</reference>
<dbReference type="InterPro" id="IPR024983">
    <property type="entry name" value="CHAT_dom"/>
</dbReference>
<feature type="region of interest" description="Disordered" evidence="1">
    <location>
        <begin position="592"/>
        <end position="616"/>
    </location>
</feature>
<proteinExistence type="predicted"/>
<organism evidence="3 4">
    <name type="scientific">Aspergillus transmontanensis</name>
    <dbReference type="NCBI Taxonomy" id="1034304"/>
    <lineage>
        <taxon>Eukaryota</taxon>
        <taxon>Fungi</taxon>
        <taxon>Dikarya</taxon>
        <taxon>Ascomycota</taxon>
        <taxon>Pezizomycotina</taxon>
        <taxon>Eurotiomycetes</taxon>
        <taxon>Eurotiomycetidae</taxon>
        <taxon>Eurotiales</taxon>
        <taxon>Aspergillaceae</taxon>
        <taxon>Aspergillus</taxon>
        <taxon>Aspergillus subgen. Circumdati</taxon>
    </lineage>
</organism>
<evidence type="ECO:0000259" key="2">
    <source>
        <dbReference type="Pfam" id="PF12770"/>
    </source>
</evidence>
<sequence length="916" mass="101031">MSRDESAKSYIFWHSSLLIHSPVPLTLSIRQMKSGRPRLRCTVGRTNQEHQTPHHGSRSIPPARNVGDIIHQASYLNDPFETSKDPGYPDEAILMLEGALVESTGTEAQSTLRGGLEGLLHQRYSLHGRMNDLSRAIDEKYIAINAAENTQSQLGAWKVIWGPSPDAQMDLVASFHQFGQTKNLEQAIHLLQCVTKGKLEMPDSTRANHSASLGRLFSLHYQRTGRMEDLYHALTTTRSALSKMNETHTHRATALHACSMLLQLQFRQTKNLITLNQAINYSRVAVSITPPASSDSGSRILNDASILVLRYQWTQDLPDIIEAAECLATAEGSLLPVGYHIDDRFAILNGLGEIWIEVWLGTLNQPSGQPVRRGSYMNGTGLLRTTGTLRIVSQLWNTQHLGTPTNPPDRSKLLMNLARRLEDAGRVQNALERYAAAYNTPGAGATAQISAAQGAVRILTSFGRCHEAKQFATRALNLLSELCTRLLTLEDQQRVLRHASGLAAEACSLSLLDDQPQEAVLDLETSRAIILGHLLDNHTDLSVLRQCRPDLARRYELIQRKIIAQPLLKAHHSPFAKYGVQENISATIPPEQVRETGDVSTREERTRLSEPAPSGSHEEYYDGNIFSIPRNTSSRCDKDLLNWLWTTCVKPVFHAMESNGIIHFSNAQTSNGASYKHRPPHIWWIGSGSATFLPFHAAASSSGNDGTLNRTVPPYTPSIRMLRASRITAAAQNPVPPAPTRVSVVAMPTTPGQLDLPGVRAETDGIIQEIKKGNNRSFLLPRVRESPTAEEALKLMRDTDIIHIACHGAADKINPLKSSLLMQRSIDTNLRDYQRLVVDKLTVSQIAASLKAKFRRRSYTGLAFLSACAAAEVSAKSLIDEDLHIASALQAIGFPHVIGSLWSVAGTMCVQLSQLF</sequence>
<dbReference type="Pfam" id="PF12770">
    <property type="entry name" value="CHAT"/>
    <property type="match status" value="1"/>
</dbReference>
<name>A0A5N6VVA8_9EURO</name>
<dbReference type="EMBL" id="ML738332">
    <property type="protein sequence ID" value="KAE8312567.1"/>
    <property type="molecule type" value="Genomic_DNA"/>
</dbReference>
<evidence type="ECO:0000313" key="4">
    <source>
        <dbReference type="Proteomes" id="UP000325433"/>
    </source>
</evidence>
<feature type="region of interest" description="Disordered" evidence="1">
    <location>
        <begin position="44"/>
        <end position="64"/>
    </location>
</feature>
<dbReference type="Proteomes" id="UP000325433">
    <property type="component" value="Unassembled WGS sequence"/>
</dbReference>